<dbReference type="PANTHER" id="PTHR47893:SF1">
    <property type="entry name" value="REGULATORY PROTEIN PCHR"/>
    <property type="match status" value="1"/>
</dbReference>
<feature type="domain" description="HTH araC/xylS-type" evidence="1">
    <location>
        <begin position="26"/>
        <end position="127"/>
    </location>
</feature>
<dbReference type="AlphaFoldDB" id="W8RZR4"/>
<protein>
    <recommendedName>
        <fullName evidence="1">HTH araC/xylS-type domain-containing protein</fullName>
    </recommendedName>
</protein>
<gene>
    <name evidence="2" type="ORF">CH92_10200</name>
</gene>
<dbReference type="PANTHER" id="PTHR47893">
    <property type="entry name" value="REGULATORY PROTEIN PCHR"/>
    <property type="match status" value="1"/>
</dbReference>
<evidence type="ECO:0000313" key="2">
    <source>
        <dbReference type="EMBL" id="AHL77641.1"/>
    </source>
</evidence>
<dbReference type="SMART" id="SM00342">
    <property type="entry name" value="HTH_ARAC"/>
    <property type="match status" value="1"/>
</dbReference>
<evidence type="ECO:0000259" key="1">
    <source>
        <dbReference type="PROSITE" id="PS01124"/>
    </source>
</evidence>
<proteinExistence type="predicted"/>
<dbReference type="Proteomes" id="UP000019522">
    <property type="component" value="Chromosome"/>
</dbReference>
<dbReference type="EMBL" id="CP007441">
    <property type="protein sequence ID" value="AHL77641.1"/>
    <property type="molecule type" value="Genomic_DNA"/>
</dbReference>
<dbReference type="Pfam" id="PF12833">
    <property type="entry name" value="HTH_18"/>
    <property type="match status" value="1"/>
</dbReference>
<dbReference type="InterPro" id="IPR053142">
    <property type="entry name" value="PchR_regulatory_protein"/>
</dbReference>
<dbReference type="KEGG" id="pstt:CH92_10200"/>
<dbReference type="Gene3D" id="1.10.10.60">
    <property type="entry name" value="Homeodomain-like"/>
    <property type="match status" value="1"/>
</dbReference>
<dbReference type="GO" id="GO:0003700">
    <property type="term" value="F:DNA-binding transcription factor activity"/>
    <property type="evidence" value="ECO:0007669"/>
    <property type="project" value="InterPro"/>
</dbReference>
<dbReference type="RefSeq" id="WP_025241644.1">
    <property type="nucleotide sequence ID" value="NZ_CP007441.1"/>
</dbReference>
<reference evidence="3" key="1">
    <citation type="journal article" date="2014" name="Genome Announc.">
        <title>Complete Genome Sequence of the Highly Transformable Pseudomonas stutzeri Strain 28a24.</title>
        <authorList>
            <person name="Smith B.A."/>
            <person name="Dougherty K.M."/>
            <person name="Baltrus D.A."/>
        </authorList>
    </citation>
    <scope>NUCLEOTIDE SEQUENCE [LARGE SCALE GENOMIC DNA]</scope>
    <source>
        <strain evidence="3">28a24</strain>
    </source>
</reference>
<accession>W8RZR4</accession>
<dbReference type="OrthoDB" id="6003540at2"/>
<reference evidence="2 3" key="2">
    <citation type="submission" date="2014-03" db="EMBL/GenBank/DDBJ databases">
        <authorList>
            <person name="Baltrus D."/>
            <person name="Dougherty K."/>
        </authorList>
    </citation>
    <scope>NUCLEOTIDE SEQUENCE</scope>
    <source>
        <strain evidence="2 3">28a24</strain>
    </source>
</reference>
<name>W8RZR4_STUST</name>
<sequence length="132" mass="14831">MIERTKPLRMTPRRRARQASYEALVSRALELLPVGCARTPHLLELCHALEVSERTLRTAFIATLGMAPARYLRLRRLHLLRAALAVADHHHASVADIAARFGYTDQGRMAAQYYALFGEYPSVTFERGIVGS</sequence>
<organism evidence="2 3">
    <name type="scientific">Stutzerimonas stutzeri</name>
    <name type="common">Pseudomonas stutzeri</name>
    <dbReference type="NCBI Taxonomy" id="316"/>
    <lineage>
        <taxon>Bacteria</taxon>
        <taxon>Pseudomonadati</taxon>
        <taxon>Pseudomonadota</taxon>
        <taxon>Gammaproteobacteria</taxon>
        <taxon>Pseudomonadales</taxon>
        <taxon>Pseudomonadaceae</taxon>
        <taxon>Stutzerimonas</taxon>
    </lineage>
</organism>
<dbReference type="PROSITE" id="PS01124">
    <property type="entry name" value="HTH_ARAC_FAMILY_2"/>
    <property type="match status" value="1"/>
</dbReference>
<dbReference type="GO" id="GO:0043565">
    <property type="term" value="F:sequence-specific DNA binding"/>
    <property type="evidence" value="ECO:0007669"/>
    <property type="project" value="InterPro"/>
</dbReference>
<dbReference type="InterPro" id="IPR018060">
    <property type="entry name" value="HTH_AraC"/>
</dbReference>
<evidence type="ECO:0000313" key="3">
    <source>
        <dbReference type="Proteomes" id="UP000019522"/>
    </source>
</evidence>